<sequence>MKITSTATLISLLFSSAALAAPSLSLWNEQSPIQLNKELSVPGENPLTYCSAPDQNILTIERVDLFPNPPLAGKTLTIKATGTFSKQVEEGAKVLLQVKYGLIRLINQTADLCEQIENVDLHCPLEKGKMVFTKDIELPKTIPAGKYTVNADVITKDGEKVTCLEAAVTFDLMI</sequence>
<evidence type="ECO:0000313" key="1">
    <source>
        <dbReference type="EMBL" id="KAI2387299.1"/>
    </source>
</evidence>
<comment type="caution">
    <text evidence="1">The sequence shown here is derived from an EMBL/GenBank/DDBJ whole genome shotgun (WGS) entry which is preliminary data.</text>
</comment>
<name>A0ACB8UX51_9EURO</name>
<protein>
    <submittedName>
        <fullName evidence="1">Phosphatidylglycerol/phosphatidylinositol transfer protein</fullName>
    </submittedName>
</protein>
<accession>A0ACB8UX51</accession>
<reference evidence="1" key="1">
    <citation type="journal article" date="2022" name="bioRxiv">
        <title>Population genetic analysis of Ophidiomyces ophidiicola, the causative agent of snake fungal disease, indicates recent introductions to the USA.</title>
        <authorList>
            <person name="Ladner J.T."/>
            <person name="Palmer J.M."/>
            <person name="Ettinger C.L."/>
            <person name="Stajich J.E."/>
            <person name="Farrell T.M."/>
            <person name="Glorioso B.M."/>
            <person name="Lawson B."/>
            <person name="Price S.J."/>
            <person name="Stengle A.G."/>
            <person name="Grear D.A."/>
            <person name="Lorch J.M."/>
        </authorList>
    </citation>
    <scope>NUCLEOTIDE SEQUENCE</scope>
    <source>
        <strain evidence="1">NWHC 24266-5</strain>
    </source>
</reference>
<gene>
    <name evidence="1" type="primary">NPC2</name>
    <name evidence="1" type="ORF">LOY88_003168</name>
</gene>
<organism evidence="1">
    <name type="scientific">Ophidiomyces ophidiicola</name>
    <dbReference type="NCBI Taxonomy" id="1387563"/>
    <lineage>
        <taxon>Eukaryota</taxon>
        <taxon>Fungi</taxon>
        <taxon>Dikarya</taxon>
        <taxon>Ascomycota</taxon>
        <taxon>Pezizomycotina</taxon>
        <taxon>Eurotiomycetes</taxon>
        <taxon>Eurotiomycetidae</taxon>
        <taxon>Onygenales</taxon>
        <taxon>Onygenaceae</taxon>
        <taxon>Ophidiomyces</taxon>
    </lineage>
</organism>
<dbReference type="EMBL" id="JALBCA010000040">
    <property type="protein sequence ID" value="KAI2387299.1"/>
    <property type="molecule type" value="Genomic_DNA"/>
</dbReference>
<proteinExistence type="predicted"/>